<dbReference type="Proteomes" id="UP001155110">
    <property type="component" value="Unassembled WGS sequence"/>
</dbReference>
<reference evidence="1" key="1">
    <citation type="submission" date="2022-08" db="EMBL/GenBank/DDBJ databases">
        <title>Genomic Encyclopedia of Type Strains, Phase V (KMG-V): Genome sequencing to study the core and pangenomes of soil and plant-associated prokaryotes.</title>
        <authorList>
            <person name="Whitman W."/>
        </authorList>
    </citation>
    <scope>NUCLEOTIDE SEQUENCE</scope>
    <source>
        <strain evidence="1">0</strain>
        <strain evidence="2">SP2016B</strain>
        <strain evidence="4">SP3002</strain>
        <strain evidence="3">SP3026</strain>
    </source>
</reference>
<evidence type="ECO:0000313" key="3">
    <source>
        <dbReference type="EMBL" id="MCS4120217.1"/>
    </source>
</evidence>
<evidence type="ECO:0000313" key="1">
    <source>
        <dbReference type="EMBL" id="MCS3677210.1"/>
    </source>
</evidence>
<gene>
    <name evidence="3" type="ORF">GGP45_000535</name>
    <name evidence="1" type="ORF">GGP71_001126</name>
    <name evidence="2" type="ORF">GGP82_000524</name>
    <name evidence="4" type="ORF">GGP99_001567</name>
</gene>
<proteinExistence type="predicted"/>
<sequence>MRHRPNVPVVNNPPSQRIKSEKWWNAFWREPDKMDR</sequence>
<comment type="caution">
    <text evidence="1">The sequence shown here is derived from an EMBL/GenBank/DDBJ whole genome shotgun (WGS) entry which is preliminary data.</text>
</comment>
<dbReference type="Proteomes" id="UP001155144">
    <property type="component" value="Unassembled WGS sequence"/>
</dbReference>
<dbReference type="EMBL" id="JANUBL010000001">
    <property type="protein sequence ID" value="MCS4120217.1"/>
    <property type="molecule type" value="Genomic_DNA"/>
</dbReference>
<accession>A0A9X2PUU6</accession>
<organism evidence="1 5">
    <name type="scientific">Salinibacter ruber</name>
    <dbReference type="NCBI Taxonomy" id="146919"/>
    <lineage>
        <taxon>Bacteria</taxon>
        <taxon>Pseudomonadati</taxon>
        <taxon>Rhodothermota</taxon>
        <taxon>Rhodothermia</taxon>
        <taxon>Rhodothermales</taxon>
        <taxon>Salinibacteraceae</taxon>
        <taxon>Salinibacter</taxon>
    </lineage>
</organism>
<dbReference type="EMBL" id="JANTZM010000006">
    <property type="protein sequence ID" value="MCS4157607.1"/>
    <property type="molecule type" value="Genomic_DNA"/>
</dbReference>
<protein>
    <submittedName>
        <fullName evidence="1">Uncharacterized protein</fullName>
    </submittedName>
</protein>
<dbReference type="Proteomes" id="UP001155027">
    <property type="component" value="Unassembled WGS sequence"/>
</dbReference>
<dbReference type="EMBL" id="JANUAU010000003">
    <property type="protein sequence ID" value="MCS3677210.1"/>
    <property type="molecule type" value="Genomic_DNA"/>
</dbReference>
<name>A0A9X2PUU6_9BACT</name>
<evidence type="ECO:0000313" key="4">
    <source>
        <dbReference type="EMBL" id="MCS4157607.1"/>
    </source>
</evidence>
<dbReference type="AlphaFoldDB" id="A0A9X2PUU6"/>
<dbReference type="Proteomes" id="UP001155034">
    <property type="component" value="Unassembled WGS sequence"/>
</dbReference>
<dbReference type="EMBL" id="JANTYZ010000001">
    <property type="protein sequence ID" value="MCS3863993.1"/>
    <property type="molecule type" value="Genomic_DNA"/>
</dbReference>
<evidence type="ECO:0000313" key="2">
    <source>
        <dbReference type="EMBL" id="MCS3863993.1"/>
    </source>
</evidence>
<evidence type="ECO:0000313" key="5">
    <source>
        <dbReference type="Proteomes" id="UP001155027"/>
    </source>
</evidence>